<evidence type="ECO:0000313" key="1">
    <source>
        <dbReference type="EMBL" id="GME33710.1"/>
    </source>
</evidence>
<organism evidence="1 2">
    <name type="scientific">Neofusicoccum parvum</name>
    <dbReference type="NCBI Taxonomy" id="310453"/>
    <lineage>
        <taxon>Eukaryota</taxon>
        <taxon>Fungi</taxon>
        <taxon>Dikarya</taxon>
        <taxon>Ascomycota</taxon>
        <taxon>Pezizomycotina</taxon>
        <taxon>Dothideomycetes</taxon>
        <taxon>Dothideomycetes incertae sedis</taxon>
        <taxon>Botryosphaeriales</taxon>
        <taxon>Botryosphaeriaceae</taxon>
        <taxon>Neofusicoccum</taxon>
    </lineage>
</organism>
<dbReference type="Proteomes" id="UP001165186">
    <property type="component" value="Unassembled WGS sequence"/>
</dbReference>
<proteinExistence type="predicted"/>
<comment type="caution">
    <text evidence="1">The sequence shown here is derived from an EMBL/GenBank/DDBJ whole genome shotgun (WGS) entry which is preliminary data.</text>
</comment>
<accession>A0ACB5SBE1</accession>
<evidence type="ECO:0000313" key="2">
    <source>
        <dbReference type="Proteomes" id="UP001165186"/>
    </source>
</evidence>
<protein>
    <submittedName>
        <fullName evidence="1">Uncharacterized protein</fullName>
    </submittedName>
</protein>
<reference evidence="1" key="1">
    <citation type="submission" date="2024-09" db="EMBL/GenBank/DDBJ databases">
        <title>Draft Genome Sequences of Neofusicoccum parvum.</title>
        <authorList>
            <person name="Ashida A."/>
            <person name="Camagna M."/>
            <person name="Tanaka A."/>
            <person name="Takemoto D."/>
        </authorList>
    </citation>
    <scope>NUCLEOTIDE SEQUENCE</scope>
    <source>
        <strain evidence="1">PPO83</strain>
    </source>
</reference>
<sequence length="47" mass="5364">STVQALTVLQQRIYDAWREGKVLSLLSFDVKGAYNGVSRDVLLQRLR</sequence>
<keyword evidence="2" id="KW-1185">Reference proteome</keyword>
<feature type="non-terminal residue" evidence="1">
    <location>
        <position position="1"/>
    </location>
</feature>
<dbReference type="EMBL" id="BSXG01000481">
    <property type="protein sequence ID" value="GME33710.1"/>
    <property type="molecule type" value="Genomic_DNA"/>
</dbReference>
<name>A0ACB5SBE1_9PEZI</name>
<gene>
    <name evidence="1" type="primary">g6161</name>
    <name evidence="1" type="ORF">NpPPO83_00006161</name>
</gene>